<organism evidence="6 7">
    <name type="scientific">Streptomyces agglomeratus</name>
    <dbReference type="NCBI Taxonomy" id="285458"/>
    <lineage>
        <taxon>Bacteria</taxon>
        <taxon>Bacillati</taxon>
        <taxon>Actinomycetota</taxon>
        <taxon>Actinomycetes</taxon>
        <taxon>Kitasatosporales</taxon>
        <taxon>Streptomycetaceae</taxon>
        <taxon>Streptomyces</taxon>
    </lineage>
</organism>
<dbReference type="InterPro" id="IPR056546">
    <property type="entry name" value="MreB_MamK-like"/>
</dbReference>
<dbReference type="GO" id="GO:0005737">
    <property type="term" value="C:cytoplasm"/>
    <property type="evidence" value="ECO:0007669"/>
    <property type="project" value="UniProtKB-SubCell"/>
</dbReference>
<proteinExistence type="predicted"/>
<dbReference type="GO" id="GO:0005524">
    <property type="term" value="F:ATP binding"/>
    <property type="evidence" value="ECO:0007669"/>
    <property type="project" value="UniProtKB-KW"/>
</dbReference>
<dbReference type="SUPFAM" id="SSF53067">
    <property type="entry name" value="Actin-like ATPase domain"/>
    <property type="match status" value="1"/>
</dbReference>
<dbReference type="AlphaFoldDB" id="A0A1E5PH61"/>
<evidence type="ECO:0000256" key="1">
    <source>
        <dbReference type="ARBA" id="ARBA00004496"/>
    </source>
</evidence>
<sequence length="270" mass="28413">MSVYFAPSDDPTTWPVCRRCPGIALDMGSSRTRAWAPGRGIILDVPTITFEGAAGSHPIQRGTIVDPQGTARMLQRLLGPRIPRHARPLIALTTPVLGGIAYREAARTALEVLRPRTVLTIPTATAVALGAGADMSRPLLIVDIGAHLTDVFLLSDGAVVDAHRTALGTDDLDHATTHRTIADAVTGTVTDMLRKDHTTQTLDAVQSGVLLAGGGALRPHFAGQLAQDLHVPVRLLPAPHTAALRGAAKILQSARGHPSATHFAGHPPPR</sequence>
<comment type="subcellular location">
    <subcellularLocation>
        <location evidence="1">Cytoplasm</location>
    </subcellularLocation>
</comment>
<dbReference type="OrthoDB" id="4323471at2"/>
<evidence type="ECO:0000256" key="4">
    <source>
        <dbReference type="ARBA" id="ARBA00022840"/>
    </source>
</evidence>
<reference evidence="6 7" key="1">
    <citation type="submission" date="2016-08" db="EMBL/GenBank/DDBJ databases">
        <title>Complete genome sequence of Streptomyces agglomeratus strain 6-3-2, a novel anti-MRSA actinomycete isolated from Wuli of Tebit, China.</title>
        <authorList>
            <person name="Chen X."/>
        </authorList>
    </citation>
    <scope>NUCLEOTIDE SEQUENCE [LARGE SCALE GENOMIC DNA]</scope>
    <source>
        <strain evidence="6 7">6-3-2</strain>
    </source>
</reference>
<dbReference type="Proteomes" id="UP000095759">
    <property type="component" value="Unassembled WGS sequence"/>
</dbReference>
<dbReference type="STRING" id="285458.BGM19_01565"/>
<dbReference type="EMBL" id="MEHJ01000001">
    <property type="protein sequence ID" value="OEJ28857.1"/>
    <property type="molecule type" value="Genomic_DNA"/>
</dbReference>
<name>A0A1E5PH61_9ACTN</name>
<evidence type="ECO:0000256" key="3">
    <source>
        <dbReference type="ARBA" id="ARBA00022741"/>
    </source>
</evidence>
<dbReference type="EMBL" id="MEHJ01000004">
    <property type="protein sequence ID" value="OEJ20868.1"/>
    <property type="molecule type" value="Genomic_DNA"/>
</dbReference>
<evidence type="ECO:0000256" key="2">
    <source>
        <dbReference type="ARBA" id="ARBA00022490"/>
    </source>
</evidence>
<dbReference type="PANTHER" id="PTHR42749">
    <property type="entry name" value="CELL SHAPE-DETERMINING PROTEIN MREB"/>
    <property type="match status" value="1"/>
</dbReference>
<keyword evidence="3" id="KW-0547">Nucleotide-binding</keyword>
<dbReference type="InterPro" id="IPR043129">
    <property type="entry name" value="ATPase_NBD"/>
</dbReference>
<evidence type="ECO:0000313" key="6">
    <source>
        <dbReference type="EMBL" id="OEJ28857.1"/>
    </source>
</evidence>
<protein>
    <recommendedName>
        <fullName evidence="8">Rod shape-determining protein MreB</fullName>
    </recommendedName>
</protein>
<dbReference type="Gene3D" id="3.30.420.40">
    <property type="match status" value="1"/>
</dbReference>
<dbReference type="Pfam" id="PF06723">
    <property type="entry name" value="MreB_Mbl"/>
    <property type="match status" value="1"/>
</dbReference>
<evidence type="ECO:0000313" key="5">
    <source>
        <dbReference type="EMBL" id="OEJ20868.1"/>
    </source>
</evidence>
<accession>A0A1E5PH61</accession>
<keyword evidence="7" id="KW-1185">Reference proteome</keyword>
<comment type="caution">
    <text evidence="6">The sequence shown here is derived from an EMBL/GenBank/DDBJ whole genome shotgun (WGS) entry which is preliminary data.</text>
</comment>
<dbReference type="PANTHER" id="PTHR42749:SF1">
    <property type="entry name" value="CELL SHAPE-DETERMINING PROTEIN MREB"/>
    <property type="match status" value="1"/>
</dbReference>
<gene>
    <name evidence="6" type="ORF">AS594_34915</name>
    <name evidence="5" type="ORF">AS594_40215</name>
</gene>
<keyword evidence="2" id="KW-0963">Cytoplasm</keyword>
<evidence type="ECO:0000313" key="7">
    <source>
        <dbReference type="Proteomes" id="UP000095759"/>
    </source>
</evidence>
<evidence type="ECO:0008006" key="8">
    <source>
        <dbReference type="Google" id="ProtNLM"/>
    </source>
</evidence>
<dbReference type="RefSeq" id="WP_069774564.1">
    <property type="nucleotide sequence ID" value="NZ_MEHJ01000001.1"/>
</dbReference>
<keyword evidence="4" id="KW-0067">ATP-binding</keyword>